<evidence type="ECO:0008006" key="3">
    <source>
        <dbReference type="Google" id="ProtNLM"/>
    </source>
</evidence>
<organism evidence="1 2">
    <name type="scientific">Candidatus Gallionella acididurans</name>
    <dbReference type="NCBI Taxonomy" id="1796491"/>
    <lineage>
        <taxon>Bacteria</taxon>
        <taxon>Pseudomonadati</taxon>
        <taxon>Pseudomonadota</taxon>
        <taxon>Betaproteobacteria</taxon>
        <taxon>Nitrosomonadales</taxon>
        <taxon>Gallionellaceae</taxon>
        <taxon>Gallionella</taxon>
    </lineage>
</organism>
<evidence type="ECO:0000313" key="1">
    <source>
        <dbReference type="EMBL" id="KXS32361.1"/>
    </source>
</evidence>
<evidence type="ECO:0000313" key="2">
    <source>
        <dbReference type="Proteomes" id="UP000070578"/>
    </source>
</evidence>
<dbReference type="AlphaFoldDB" id="A0A139BTR2"/>
<protein>
    <recommendedName>
        <fullName evidence="3">Lipoprotein</fullName>
    </recommendedName>
</protein>
<reference evidence="1 2" key="1">
    <citation type="submission" date="2016-02" db="EMBL/GenBank/DDBJ databases">
        <authorList>
            <person name="Wen L."/>
            <person name="He K."/>
            <person name="Yang H."/>
        </authorList>
    </citation>
    <scope>NUCLEOTIDE SEQUENCE [LARGE SCALE GENOMIC DNA]</scope>
    <source>
        <strain evidence="1">ShG14-8</strain>
    </source>
</reference>
<accession>A0A139BTR2</accession>
<name>A0A139BTR2_9PROT</name>
<dbReference type="Proteomes" id="UP000070578">
    <property type="component" value="Unassembled WGS sequence"/>
</dbReference>
<comment type="caution">
    <text evidence="1">The sequence shown here is derived from an EMBL/GenBank/DDBJ whole genome shotgun (WGS) entry which is preliminary data.</text>
</comment>
<gene>
    <name evidence="1" type="ORF">AWT59_1509</name>
</gene>
<dbReference type="PROSITE" id="PS51257">
    <property type="entry name" value="PROKAR_LIPOPROTEIN"/>
    <property type="match status" value="1"/>
</dbReference>
<dbReference type="EMBL" id="LSLI01000032">
    <property type="protein sequence ID" value="KXS32361.1"/>
    <property type="molecule type" value="Genomic_DNA"/>
</dbReference>
<reference evidence="1 2" key="2">
    <citation type="submission" date="2016-03" db="EMBL/GenBank/DDBJ databases">
        <title>New uncultured bacterium of the family Gallionellaceae from acid mine drainage: description and reconstruction of genome based on metagenomic analysis of microbial community.</title>
        <authorList>
            <person name="Kadnikov V."/>
            <person name="Ivasenko D."/>
            <person name="Beletsky A."/>
            <person name="Mardanov A."/>
            <person name="Danilova E."/>
            <person name="Pimenov N."/>
            <person name="Karnachuk O."/>
            <person name="Ravin N."/>
        </authorList>
    </citation>
    <scope>NUCLEOTIDE SEQUENCE [LARGE SCALE GENOMIC DNA]</scope>
    <source>
        <strain evidence="1">ShG14-8</strain>
    </source>
</reference>
<proteinExistence type="predicted"/>
<sequence>MKYILLAIALLLTACDKPVAPKIAAPQREALEKAKAVDQAVQNATAESKKKIDDAEK</sequence>